<evidence type="ECO:0000313" key="3">
    <source>
        <dbReference type="Proteomes" id="UP000276133"/>
    </source>
</evidence>
<reference evidence="2 3" key="1">
    <citation type="journal article" date="2018" name="Sci. Rep.">
        <title>Genomic signatures of local adaptation to the degree of environmental predictability in rotifers.</title>
        <authorList>
            <person name="Franch-Gras L."/>
            <person name="Hahn C."/>
            <person name="Garcia-Roger E.M."/>
            <person name="Carmona M.J."/>
            <person name="Serra M."/>
            <person name="Gomez A."/>
        </authorList>
    </citation>
    <scope>NUCLEOTIDE SEQUENCE [LARGE SCALE GENOMIC DNA]</scope>
    <source>
        <strain evidence="2">HYR1</strain>
    </source>
</reference>
<dbReference type="AlphaFoldDB" id="A0A3M7QLD3"/>
<accession>A0A3M7QLD3</accession>
<dbReference type="EMBL" id="REGN01005822">
    <property type="protein sequence ID" value="RNA11894.1"/>
    <property type="molecule type" value="Genomic_DNA"/>
</dbReference>
<gene>
    <name evidence="2" type="ORF">BpHYR1_022777</name>
</gene>
<feature type="transmembrane region" description="Helical" evidence="1">
    <location>
        <begin position="38"/>
        <end position="61"/>
    </location>
</feature>
<evidence type="ECO:0000313" key="2">
    <source>
        <dbReference type="EMBL" id="RNA11894.1"/>
    </source>
</evidence>
<keyword evidence="1" id="KW-0812">Transmembrane</keyword>
<sequence>MKFMMSEVSIFNLNFLRLGCPNHILMSFVLQELSQKGAWLILKLLLISFNAIVKLSLYLTISEKLSMPKDKKLIKFHILEMRRGLWLLLDFNFHLIRNHDDDRPREAQLTIIS</sequence>
<evidence type="ECO:0000256" key="1">
    <source>
        <dbReference type="SAM" id="Phobius"/>
    </source>
</evidence>
<proteinExistence type="predicted"/>
<name>A0A3M7QLD3_BRAPC</name>
<dbReference type="Proteomes" id="UP000276133">
    <property type="component" value="Unassembled WGS sequence"/>
</dbReference>
<keyword evidence="3" id="KW-1185">Reference proteome</keyword>
<keyword evidence="1" id="KW-0472">Membrane</keyword>
<comment type="caution">
    <text evidence="2">The sequence shown here is derived from an EMBL/GenBank/DDBJ whole genome shotgun (WGS) entry which is preliminary data.</text>
</comment>
<organism evidence="2 3">
    <name type="scientific">Brachionus plicatilis</name>
    <name type="common">Marine rotifer</name>
    <name type="synonym">Brachionus muelleri</name>
    <dbReference type="NCBI Taxonomy" id="10195"/>
    <lineage>
        <taxon>Eukaryota</taxon>
        <taxon>Metazoa</taxon>
        <taxon>Spiralia</taxon>
        <taxon>Gnathifera</taxon>
        <taxon>Rotifera</taxon>
        <taxon>Eurotatoria</taxon>
        <taxon>Monogononta</taxon>
        <taxon>Pseudotrocha</taxon>
        <taxon>Ploima</taxon>
        <taxon>Brachionidae</taxon>
        <taxon>Brachionus</taxon>
    </lineage>
</organism>
<keyword evidence="1" id="KW-1133">Transmembrane helix</keyword>
<protein>
    <submittedName>
        <fullName evidence="2">Uncharacterized protein</fullName>
    </submittedName>
</protein>